<evidence type="ECO:0000313" key="1">
    <source>
        <dbReference type="EMBL" id="KAK4664911.1"/>
    </source>
</evidence>
<dbReference type="EMBL" id="JAFFHB010000006">
    <property type="protein sequence ID" value="KAK4664911.1"/>
    <property type="molecule type" value="Genomic_DNA"/>
</dbReference>
<dbReference type="RefSeq" id="XP_062764877.1">
    <property type="nucleotide sequence ID" value="XM_062906035.1"/>
</dbReference>
<protein>
    <submittedName>
        <fullName evidence="1">Uncharacterized protein</fullName>
    </submittedName>
</protein>
<keyword evidence="2" id="KW-1185">Reference proteome</keyword>
<dbReference type="GeneID" id="87926176"/>
<reference evidence="1 2" key="1">
    <citation type="journal article" date="2023" name="bioRxiv">
        <title>High-quality genome assemblies of four members of thePodospora anserinaspecies complex.</title>
        <authorList>
            <person name="Ament-Velasquez S.L."/>
            <person name="Vogan A.A."/>
            <person name="Wallerman O."/>
            <person name="Hartmann F."/>
            <person name="Gautier V."/>
            <person name="Silar P."/>
            <person name="Giraud T."/>
            <person name="Johannesson H."/>
        </authorList>
    </citation>
    <scope>NUCLEOTIDE SEQUENCE [LARGE SCALE GENOMIC DNA]</scope>
    <source>
        <strain evidence="1 2">CBS 411.78</strain>
    </source>
</reference>
<comment type="caution">
    <text evidence="1">The sequence shown here is derived from an EMBL/GenBank/DDBJ whole genome shotgun (WGS) entry which is preliminary data.</text>
</comment>
<sequence>MVEDEEPSIAVPEGDVAFPLYGCPRSLRIHLLCHRLKKLVASCAGKGGPEKALGQSKKFTFGLLAQSPGSFPNQGPNSVNVDSLRRCIVTPAYGTRIVVNIEEAQHLALLGCYFAREVIGPHGHEQARFPEGLRHAARQLPRSILAKTLVRGALLEYFKLNEYDGTKLNFQFSRRVVASLATNALFSPVPTPPRLAYLALEAAQRRRDKSISLFRSRRLNSPVARAQHKRQRRLRPAKDIEDPYIAAVLIALAQEQSYQDQSRPDHYRVHLLAAKDDNLYFYTALIPSHFLDRLDRPSQRYPTS</sequence>
<organism evidence="1 2">
    <name type="scientific">Podospora pseudopauciseta</name>
    <dbReference type="NCBI Taxonomy" id="2093780"/>
    <lineage>
        <taxon>Eukaryota</taxon>
        <taxon>Fungi</taxon>
        <taxon>Dikarya</taxon>
        <taxon>Ascomycota</taxon>
        <taxon>Pezizomycotina</taxon>
        <taxon>Sordariomycetes</taxon>
        <taxon>Sordariomycetidae</taxon>
        <taxon>Sordariales</taxon>
        <taxon>Podosporaceae</taxon>
        <taxon>Podospora</taxon>
    </lineage>
</organism>
<gene>
    <name evidence="1" type="ORF">QC763_0075660</name>
</gene>
<proteinExistence type="predicted"/>
<accession>A0ABR0HAK1</accession>
<dbReference type="Proteomes" id="UP001326199">
    <property type="component" value="Unassembled WGS sequence"/>
</dbReference>
<evidence type="ECO:0000313" key="2">
    <source>
        <dbReference type="Proteomes" id="UP001326199"/>
    </source>
</evidence>
<name>A0ABR0HAK1_9PEZI</name>